<feature type="region of interest" description="Disordered" evidence="1">
    <location>
        <begin position="48"/>
        <end position="69"/>
    </location>
</feature>
<evidence type="ECO:0000256" key="1">
    <source>
        <dbReference type="SAM" id="MobiDB-lite"/>
    </source>
</evidence>
<dbReference type="Proteomes" id="UP000799440">
    <property type="component" value="Unassembled WGS sequence"/>
</dbReference>
<evidence type="ECO:0000313" key="2">
    <source>
        <dbReference type="EMBL" id="KAF2747055.1"/>
    </source>
</evidence>
<sequence>MSTRHCHCIRPSRLLIAPFRAVAYTFETTLAACSDLWLSICCLPRDSSARNRSRPNMPDSSTSAAERETWVSGVMEDRRRDHSMDFLERDLGDLEFGREHWREERGTMRKEAKPDLGVFEWERERLVHGSCECGRVPRGLRSGCEGMCRLSLCGWFSCISLWFYMLQGDFSFLLFCGCGRDED</sequence>
<reference evidence="2" key="1">
    <citation type="journal article" date="2020" name="Stud. Mycol.">
        <title>101 Dothideomycetes genomes: a test case for predicting lifestyles and emergence of pathogens.</title>
        <authorList>
            <person name="Haridas S."/>
            <person name="Albert R."/>
            <person name="Binder M."/>
            <person name="Bloem J."/>
            <person name="Labutti K."/>
            <person name="Salamov A."/>
            <person name="Andreopoulos B."/>
            <person name="Baker S."/>
            <person name="Barry K."/>
            <person name="Bills G."/>
            <person name="Bluhm B."/>
            <person name="Cannon C."/>
            <person name="Castanera R."/>
            <person name="Culley D."/>
            <person name="Daum C."/>
            <person name="Ezra D."/>
            <person name="Gonzalez J."/>
            <person name="Henrissat B."/>
            <person name="Kuo A."/>
            <person name="Liang C."/>
            <person name="Lipzen A."/>
            <person name="Lutzoni F."/>
            <person name="Magnuson J."/>
            <person name="Mondo S."/>
            <person name="Nolan M."/>
            <person name="Ohm R."/>
            <person name="Pangilinan J."/>
            <person name="Park H.-J."/>
            <person name="Ramirez L."/>
            <person name="Alfaro M."/>
            <person name="Sun H."/>
            <person name="Tritt A."/>
            <person name="Yoshinaga Y."/>
            <person name="Zwiers L.-H."/>
            <person name="Turgeon B."/>
            <person name="Goodwin S."/>
            <person name="Spatafora J."/>
            <person name="Crous P."/>
            <person name="Grigoriev I."/>
        </authorList>
    </citation>
    <scope>NUCLEOTIDE SEQUENCE</scope>
    <source>
        <strain evidence="2">CBS 119925</strain>
    </source>
</reference>
<name>A0A6A6V947_9PLEO</name>
<keyword evidence="3" id="KW-1185">Reference proteome</keyword>
<gene>
    <name evidence="2" type="ORF">M011DRAFT_60675</name>
</gene>
<protein>
    <submittedName>
        <fullName evidence="2">Uncharacterized protein</fullName>
    </submittedName>
</protein>
<dbReference type="EMBL" id="MU006574">
    <property type="protein sequence ID" value="KAF2747055.1"/>
    <property type="molecule type" value="Genomic_DNA"/>
</dbReference>
<proteinExistence type="predicted"/>
<accession>A0A6A6V947</accession>
<evidence type="ECO:0000313" key="3">
    <source>
        <dbReference type="Proteomes" id="UP000799440"/>
    </source>
</evidence>
<organism evidence="2 3">
    <name type="scientific">Sporormia fimetaria CBS 119925</name>
    <dbReference type="NCBI Taxonomy" id="1340428"/>
    <lineage>
        <taxon>Eukaryota</taxon>
        <taxon>Fungi</taxon>
        <taxon>Dikarya</taxon>
        <taxon>Ascomycota</taxon>
        <taxon>Pezizomycotina</taxon>
        <taxon>Dothideomycetes</taxon>
        <taxon>Pleosporomycetidae</taxon>
        <taxon>Pleosporales</taxon>
        <taxon>Sporormiaceae</taxon>
        <taxon>Sporormia</taxon>
    </lineage>
</organism>
<dbReference type="AlphaFoldDB" id="A0A6A6V947"/>